<gene>
    <name evidence="2" type="ORF">FYC77_07215</name>
</gene>
<keyword evidence="3" id="KW-1185">Reference proteome</keyword>
<dbReference type="SUPFAM" id="SSF53300">
    <property type="entry name" value="vWA-like"/>
    <property type="match status" value="1"/>
</dbReference>
<dbReference type="InterPro" id="IPR008912">
    <property type="entry name" value="Uncharacterised_CoxE"/>
</dbReference>
<dbReference type="AlphaFoldDB" id="A0A5D5ALA6"/>
<comment type="caution">
    <text evidence="2">The sequence shown here is derived from an EMBL/GenBank/DDBJ whole genome shotgun (WGS) entry which is preliminary data.</text>
</comment>
<dbReference type="EMBL" id="VTAW01000007">
    <property type="protein sequence ID" value="TYT62549.1"/>
    <property type="molecule type" value="Genomic_DNA"/>
</dbReference>
<proteinExistence type="predicted"/>
<evidence type="ECO:0000256" key="1">
    <source>
        <dbReference type="SAM" id="MobiDB-lite"/>
    </source>
</evidence>
<evidence type="ECO:0000313" key="3">
    <source>
        <dbReference type="Proteomes" id="UP000324104"/>
    </source>
</evidence>
<dbReference type="CDD" id="cd00198">
    <property type="entry name" value="vWFA"/>
    <property type="match status" value="1"/>
</dbReference>
<evidence type="ECO:0000313" key="2">
    <source>
        <dbReference type="EMBL" id="TYT62549.1"/>
    </source>
</evidence>
<name>A0A5D5ALA6_9EURY</name>
<dbReference type="Proteomes" id="UP000324104">
    <property type="component" value="Unassembled WGS sequence"/>
</dbReference>
<feature type="compositionally biased region" description="Basic and acidic residues" evidence="1">
    <location>
        <begin position="96"/>
        <end position="108"/>
    </location>
</feature>
<dbReference type="Gene3D" id="3.40.50.410">
    <property type="entry name" value="von Willebrand factor, type A domain"/>
    <property type="match status" value="1"/>
</dbReference>
<feature type="region of interest" description="Disordered" evidence="1">
    <location>
        <begin position="96"/>
        <end position="127"/>
    </location>
</feature>
<dbReference type="RefSeq" id="WP_149080836.1">
    <property type="nucleotide sequence ID" value="NZ_VTAW01000007.1"/>
</dbReference>
<dbReference type="InterPro" id="IPR036465">
    <property type="entry name" value="vWFA_dom_sf"/>
</dbReference>
<dbReference type="PANTHER" id="PTHR39338:SF6">
    <property type="entry name" value="BLL5662 PROTEIN"/>
    <property type="match status" value="1"/>
</dbReference>
<protein>
    <submittedName>
        <fullName evidence="2">VWA domain-containing protein</fullName>
    </submittedName>
</protein>
<feature type="compositionally biased region" description="Acidic residues" evidence="1">
    <location>
        <begin position="142"/>
        <end position="153"/>
    </location>
</feature>
<feature type="region of interest" description="Disordered" evidence="1">
    <location>
        <begin position="134"/>
        <end position="153"/>
    </location>
</feature>
<dbReference type="PANTHER" id="PTHR39338">
    <property type="entry name" value="BLL5662 PROTEIN-RELATED"/>
    <property type="match status" value="1"/>
</dbReference>
<sequence length="426" mass="46740">MSDQADDGPTVPTDERVRFRIVEFTRALRAADVDVPATGSLEAARVLAEIGVVDRTRTRAALRGALITSPSDIRTFDRLFATFWRALIADIEDDHGADSVRPDERPEVLDLPEADPTPSADASEPDAEIDDAGSMLAFGSDSDSEEDPLLDDERETVAGYSRHGESSTVSPRGALESEVDLVDPVSRLSDALARLTDRGYTSNADPTRIDVRRALRESHQTGGVVVSTPTEGPKRTASRLLFIVDVSKSVLDVIERDFLVRTLSCFQEESRSMRTFFFDTSAQEVTDAIDTRTTADAYDTLERLEATWGGGTQIGTALTEIRERHPTAVDRRTAVVVVSDGLETGDTSELEAGMNWLSRRGRIVLWWNPLATTSTYEPTCRGMETALPFVDGLFGFADEADLREIASQLERYDGTQPLGYERTASP</sequence>
<organism evidence="2 3">
    <name type="scientific">Natrialba swarupiae</name>
    <dbReference type="NCBI Taxonomy" id="2448032"/>
    <lineage>
        <taxon>Archaea</taxon>
        <taxon>Methanobacteriati</taxon>
        <taxon>Methanobacteriota</taxon>
        <taxon>Stenosarchaea group</taxon>
        <taxon>Halobacteria</taxon>
        <taxon>Halobacteriales</taxon>
        <taxon>Natrialbaceae</taxon>
        <taxon>Natrialba</taxon>
    </lineage>
</organism>
<dbReference type="Pfam" id="PF05762">
    <property type="entry name" value="VWA_CoxE"/>
    <property type="match status" value="1"/>
</dbReference>
<accession>A0A5D5ALA6</accession>
<reference evidence="2 3" key="1">
    <citation type="submission" date="2019-08" db="EMBL/GenBank/DDBJ databases">
        <title>Archaea genome.</title>
        <authorList>
            <person name="Kajale S."/>
            <person name="Shouche Y."/>
            <person name="Deshpande N."/>
            <person name="Sharma A."/>
        </authorList>
    </citation>
    <scope>NUCLEOTIDE SEQUENCE [LARGE SCALE GENOMIC DNA]</scope>
    <source>
        <strain evidence="2 3">ESP3B_9</strain>
    </source>
</reference>